<evidence type="ECO:0000256" key="2">
    <source>
        <dbReference type="ARBA" id="ARBA00009399"/>
    </source>
</evidence>
<dbReference type="InterPro" id="IPR007267">
    <property type="entry name" value="GtrA_DPMS_TM"/>
</dbReference>
<dbReference type="Proteomes" id="UP001370348">
    <property type="component" value="Chromosome"/>
</dbReference>
<sequence>MNRTMEARTRPGPSTLHLLGRHQMASIVATAIDFGTMTVLVELGVLSPAIATLVGAAFGAVVNFLLGRRIFRATGGSAAPQAVRYALVSSASAGFNSLGVFVLHHQAGLQYLLARVAVSILVSILWNFPLHRHFVFRDRGAST</sequence>
<evidence type="ECO:0000256" key="3">
    <source>
        <dbReference type="ARBA" id="ARBA00022692"/>
    </source>
</evidence>
<feature type="transmembrane region" description="Helical" evidence="6">
    <location>
        <begin position="83"/>
        <end position="103"/>
    </location>
</feature>
<feature type="transmembrane region" description="Helical" evidence="6">
    <location>
        <begin position="109"/>
        <end position="128"/>
    </location>
</feature>
<accession>A0ABZ2LPX7</accession>
<dbReference type="PANTHER" id="PTHR38459">
    <property type="entry name" value="PROPHAGE BACTOPRENOL-LINKED GLUCOSE TRANSLOCASE HOMOLOG"/>
    <property type="match status" value="1"/>
</dbReference>
<dbReference type="EMBL" id="CP089984">
    <property type="protein sequence ID" value="WXB12948.1"/>
    <property type="molecule type" value="Genomic_DNA"/>
</dbReference>
<evidence type="ECO:0000259" key="7">
    <source>
        <dbReference type="Pfam" id="PF04138"/>
    </source>
</evidence>
<evidence type="ECO:0000256" key="4">
    <source>
        <dbReference type="ARBA" id="ARBA00022989"/>
    </source>
</evidence>
<protein>
    <submittedName>
        <fullName evidence="8">GtrA family protein</fullName>
    </submittedName>
</protein>
<feature type="domain" description="GtrA/DPMS transmembrane" evidence="7">
    <location>
        <begin position="25"/>
        <end position="136"/>
    </location>
</feature>
<comment type="similarity">
    <text evidence="2">Belongs to the GtrA family.</text>
</comment>
<keyword evidence="4 6" id="KW-1133">Transmembrane helix</keyword>
<keyword evidence="9" id="KW-1185">Reference proteome</keyword>
<organism evidence="8 9">
    <name type="scientific">Pendulispora albinea</name>
    <dbReference type="NCBI Taxonomy" id="2741071"/>
    <lineage>
        <taxon>Bacteria</taxon>
        <taxon>Pseudomonadati</taxon>
        <taxon>Myxococcota</taxon>
        <taxon>Myxococcia</taxon>
        <taxon>Myxococcales</taxon>
        <taxon>Sorangiineae</taxon>
        <taxon>Pendulisporaceae</taxon>
        <taxon>Pendulispora</taxon>
    </lineage>
</organism>
<evidence type="ECO:0000256" key="6">
    <source>
        <dbReference type="SAM" id="Phobius"/>
    </source>
</evidence>
<feature type="transmembrane region" description="Helical" evidence="6">
    <location>
        <begin position="49"/>
        <end position="71"/>
    </location>
</feature>
<evidence type="ECO:0000256" key="5">
    <source>
        <dbReference type="ARBA" id="ARBA00023136"/>
    </source>
</evidence>
<keyword evidence="5 6" id="KW-0472">Membrane</keyword>
<dbReference type="InterPro" id="IPR051401">
    <property type="entry name" value="GtrA_CellWall_Glycosyl"/>
</dbReference>
<evidence type="ECO:0000313" key="8">
    <source>
        <dbReference type="EMBL" id="WXB12948.1"/>
    </source>
</evidence>
<proteinExistence type="inferred from homology"/>
<dbReference type="PANTHER" id="PTHR38459:SF1">
    <property type="entry name" value="PROPHAGE BACTOPRENOL-LINKED GLUCOSE TRANSLOCASE HOMOLOG"/>
    <property type="match status" value="1"/>
</dbReference>
<keyword evidence="3 6" id="KW-0812">Transmembrane</keyword>
<dbReference type="Pfam" id="PF04138">
    <property type="entry name" value="GtrA_DPMS_TM"/>
    <property type="match status" value="1"/>
</dbReference>
<comment type="subcellular location">
    <subcellularLocation>
        <location evidence="1">Membrane</location>
        <topology evidence="1">Multi-pass membrane protein</topology>
    </subcellularLocation>
</comment>
<evidence type="ECO:0000313" key="9">
    <source>
        <dbReference type="Proteomes" id="UP001370348"/>
    </source>
</evidence>
<evidence type="ECO:0000256" key="1">
    <source>
        <dbReference type="ARBA" id="ARBA00004141"/>
    </source>
</evidence>
<gene>
    <name evidence="8" type="ORF">LZC94_34500</name>
</gene>
<name>A0ABZ2LPX7_9BACT</name>
<reference evidence="8 9" key="1">
    <citation type="submission" date="2021-12" db="EMBL/GenBank/DDBJ databases">
        <title>Discovery of the Pendulisporaceae a myxobacterial family with distinct sporulation behavior and unique specialized metabolism.</title>
        <authorList>
            <person name="Garcia R."/>
            <person name="Popoff A."/>
            <person name="Bader C.D."/>
            <person name="Loehr J."/>
            <person name="Walesch S."/>
            <person name="Walt C."/>
            <person name="Boldt J."/>
            <person name="Bunk B."/>
            <person name="Haeckl F.J.F.P.J."/>
            <person name="Gunesch A.P."/>
            <person name="Birkelbach J."/>
            <person name="Nuebel U."/>
            <person name="Pietschmann T."/>
            <person name="Bach T."/>
            <person name="Mueller R."/>
        </authorList>
    </citation>
    <scope>NUCLEOTIDE SEQUENCE [LARGE SCALE GENOMIC DNA]</scope>
    <source>
        <strain evidence="8 9">MSr11954</strain>
    </source>
</reference>
<dbReference type="RefSeq" id="WP_394822568.1">
    <property type="nucleotide sequence ID" value="NZ_CP089984.1"/>
</dbReference>